<evidence type="ECO:0000313" key="5">
    <source>
        <dbReference type="Proteomes" id="UP000030143"/>
    </source>
</evidence>
<evidence type="ECO:0000259" key="3">
    <source>
        <dbReference type="Pfam" id="PF01370"/>
    </source>
</evidence>
<evidence type="ECO:0000256" key="1">
    <source>
        <dbReference type="ARBA" id="ARBA00023002"/>
    </source>
</evidence>
<gene>
    <name evidence="4" type="ORF">PEX2_109190</name>
</gene>
<dbReference type="InterPro" id="IPR050425">
    <property type="entry name" value="NAD(P)_dehydrat-like"/>
</dbReference>
<dbReference type="HOGENOM" id="CLU_007383_9_2_1"/>
<comment type="similarity">
    <text evidence="2">Belongs to the NAD(P)-dependent epimerase/dehydratase family. Dihydroflavonol-4-reductase subfamily.</text>
</comment>
<organism evidence="4 5">
    <name type="scientific">Penicillium expansum</name>
    <name type="common">Blue mold rot fungus</name>
    <dbReference type="NCBI Taxonomy" id="27334"/>
    <lineage>
        <taxon>Eukaryota</taxon>
        <taxon>Fungi</taxon>
        <taxon>Dikarya</taxon>
        <taxon>Ascomycota</taxon>
        <taxon>Pezizomycotina</taxon>
        <taxon>Eurotiomycetes</taxon>
        <taxon>Eurotiomycetidae</taxon>
        <taxon>Eurotiales</taxon>
        <taxon>Aspergillaceae</taxon>
        <taxon>Penicillium</taxon>
    </lineage>
</organism>
<dbReference type="InterPro" id="IPR036291">
    <property type="entry name" value="NAD(P)-bd_dom_sf"/>
</dbReference>
<comment type="caution">
    <text evidence="4">The sequence shown here is derived from an EMBL/GenBank/DDBJ whole genome shotgun (WGS) entry which is preliminary data.</text>
</comment>
<dbReference type="Proteomes" id="UP000030143">
    <property type="component" value="Unassembled WGS sequence"/>
</dbReference>
<dbReference type="EMBL" id="JQFZ01000269">
    <property type="protein sequence ID" value="KGO52267.1"/>
    <property type="molecule type" value="Genomic_DNA"/>
</dbReference>
<proteinExistence type="inferred from homology"/>
<dbReference type="VEuPathDB" id="FungiDB:PEXP_063350"/>
<dbReference type="SUPFAM" id="SSF51735">
    <property type="entry name" value="NAD(P)-binding Rossmann-fold domains"/>
    <property type="match status" value="1"/>
</dbReference>
<dbReference type="GO" id="GO:0016616">
    <property type="term" value="F:oxidoreductase activity, acting on the CH-OH group of donors, NAD or NADP as acceptor"/>
    <property type="evidence" value="ECO:0007669"/>
    <property type="project" value="TreeGrafter"/>
</dbReference>
<dbReference type="PANTHER" id="PTHR10366:SF562">
    <property type="entry name" value="ALDEHYDE REDUCTASE II (AFU_ORTHOLOGUE AFUA_1G11360)"/>
    <property type="match status" value="1"/>
</dbReference>
<keyword evidence="5" id="KW-1185">Reference proteome</keyword>
<dbReference type="GO" id="GO:0016853">
    <property type="term" value="F:isomerase activity"/>
    <property type="evidence" value="ECO:0007669"/>
    <property type="project" value="UniProtKB-KW"/>
</dbReference>
<sequence length="336" mass="36861">MTHTEHAIPRGSRVLVTGANGYIASHIINVLLELGYLVRGTVRTPMPWLNDYFAEKWGSDCCELVLVPDFQKPGAFDACVQGISGIIHVAQALPSNAGVEDIDDAIAYTVNGNTNLLQSASTQTSIKRVVFTSSIVAAGYPKGPGFKLDVDSWDICVAEGKTTPKERSAYRECKTQGEFQAWKWVEKNHPGFEFNTVLPWFTVGNVLHSNIGGSTMGYVTGMLQGNTVPFKFLPLPWYVDVVDTARLHAIALFSRSVKGERLFAAAGHFTWKQVVEILRHIQPKNTHIPDSPLDEQATLGEVTPAAKAEKLLQEYFGQSTWTPMAASLIGGIQEKK</sequence>
<reference evidence="4 5" key="1">
    <citation type="journal article" date="2015" name="Mol. Plant Microbe Interact.">
        <title>Genome, transcriptome, and functional analyses of Penicillium expansum provide new insights into secondary metabolism and pathogenicity.</title>
        <authorList>
            <person name="Ballester A.R."/>
            <person name="Marcet-Houben M."/>
            <person name="Levin E."/>
            <person name="Sela N."/>
            <person name="Selma-Lazaro C."/>
            <person name="Carmona L."/>
            <person name="Wisniewski M."/>
            <person name="Droby S."/>
            <person name="Gonzalez-Candelas L."/>
            <person name="Gabaldon T."/>
        </authorList>
    </citation>
    <scope>NUCLEOTIDE SEQUENCE [LARGE SCALE GENOMIC DNA]</scope>
    <source>
        <strain evidence="4 5">MD-8</strain>
    </source>
</reference>
<dbReference type="RefSeq" id="XP_016595028.1">
    <property type="nucleotide sequence ID" value="XM_016748186.1"/>
</dbReference>
<dbReference type="OrthoDB" id="2735536at2759"/>
<protein>
    <submittedName>
        <fullName evidence="4">3-beta hydroxysteroid dehydrogenase/isomerase</fullName>
    </submittedName>
</protein>
<dbReference type="PANTHER" id="PTHR10366">
    <property type="entry name" value="NAD DEPENDENT EPIMERASE/DEHYDRATASE"/>
    <property type="match status" value="1"/>
</dbReference>
<evidence type="ECO:0000313" key="4">
    <source>
        <dbReference type="EMBL" id="KGO52267.1"/>
    </source>
</evidence>
<dbReference type="Pfam" id="PF01370">
    <property type="entry name" value="Epimerase"/>
    <property type="match status" value="1"/>
</dbReference>
<dbReference type="AlphaFoldDB" id="A0A0A2K9A2"/>
<dbReference type="GeneID" id="27683607"/>
<dbReference type="PhylomeDB" id="A0A0A2K9A2"/>
<keyword evidence="4" id="KW-0413">Isomerase</keyword>
<dbReference type="InterPro" id="IPR001509">
    <property type="entry name" value="Epimerase_deHydtase"/>
</dbReference>
<name>A0A0A2K9A2_PENEN</name>
<accession>A0A0A2K9A2</accession>
<feature type="domain" description="NAD-dependent epimerase/dehydratase" evidence="3">
    <location>
        <begin position="14"/>
        <end position="188"/>
    </location>
</feature>
<dbReference type="STRING" id="27334.A0A0A2K9A2"/>
<evidence type="ECO:0000256" key="2">
    <source>
        <dbReference type="ARBA" id="ARBA00023445"/>
    </source>
</evidence>
<keyword evidence="1" id="KW-0560">Oxidoreductase</keyword>
<dbReference type="Gene3D" id="3.40.50.720">
    <property type="entry name" value="NAD(P)-binding Rossmann-like Domain"/>
    <property type="match status" value="1"/>
</dbReference>